<evidence type="ECO:0000256" key="1">
    <source>
        <dbReference type="ARBA" id="ARBA00004651"/>
    </source>
</evidence>
<keyword evidence="10" id="KW-1185">Reference proteome</keyword>
<dbReference type="InterPro" id="IPR022791">
    <property type="entry name" value="L-PG_synthase/AglD"/>
</dbReference>
<dbReference type="PANTHER" id="PTHR39087">
    <property type="entry name" value="UPF0104 MEMBRANE PROTEIN MJ1595"/>
    <property type="match status" value="1"/>
</dbReference>
<dbReference type="GO" id="GO:0005886">
    <property type="term" value="C:plasma membrane"/>
    <property type="evidence" value="ECO:0007669"/>
    <property type="project" value="UniProtKB-SubCell"/>
</dbReference>
<dbReference type="Proteomes" id="UP000282322">
    <property type="component" value="Unassembled WGS sequence"/>
</dbReference>
<reference evidence="9 10" key="1">
    <citation type="submission" date="2018-11" db="EMBL/GenBank/DDBJ databases">
        <title>Taxonoimc description of Halomarina strain SPP-AMP-1.</title>
        <authorList>
            <person name="Pal Y."/>
            <person name="Srinivasana K."/>
            <person name="Verma A."/>
            <person name="Kumar P."/>
        </authorList>
    </citation>
    <scope>NUCLEOTIDE SEQUENCE [LARGE SCALE GENOMIC DNA]</scope>
    <source>
        <strain evidence="9 10">SPP-AMP-1</strain>
    </source>
</reference>
<evidence type="ECO:0000256" key="5">
    <source>
        <dbReference type="ARBA" id="ARBA00022989"/>
    </source>
</evidence>
<evidence type="ECO:0000256" key="6">
    <source>
        <dbReference type="ARBA" id="ARBA00023136"/>
    </source>
</evidence>
<protein>
    <submittedName>
        <fullName evidence="9">UPF0104 family protein</fullName>
    </submittedName>
</protein>
<organism evidence="9 10">
    <name type="scientific">Halocatena pleomorpha</name>
    <dbReference type="NCBI Taxonomy" id="1785090"/>
    <lineage>
        <taxon>Archaea</taxon>
        <taxon>Methanobacteriati</taxon>
        <taxon>Methanobacteriota</taxon>
        <taxon>Stenosarchaea group</taxon>
        <taxon>Halobacteria</taxon>
        <taxon>Halobacteriales</taxon>
        <taxon>Natronomonadaceae</taxon>
        <taxon>Halocatena</taxon>
    </lineage>
</organism>
<keyword evidence="5 8" id="KW-1133">Transmembrane helix</keyword>
<proteinExistence type="inferred from homology"/>
<feature type="transmembrane region" description="Helical" evidence="8">
    <location>
        <begin position="245"/>
        <end position="266"/>
    </location>
</feature>
<comment type="caution">
    <text evidence="9">The sequence shown here is derived from an EMBL/GenBank/DDBJ whole genome shotgun (WGS) entry which is preliminary data.</text>
</comment>
<feature type="region of interest" description="Disordered" evidence="7">
    <location>
        <begin position="320"/>
        <end position="344"/>
    </location>
</feature>
<evidence type="ECO:0000256" key="2">
    <source>
        <dbReference type="ARBA" id="ARBA00011061"/>
    </source>
</evidence>
<dbReference type="PANTHER" id="PTHR39087:SF2">
    <property type="entry name" value="UPF0104 MEMBRANE PROTEIN MJ1595"/>
    <property type="match status" value="1"/>
</dbReference>
<evidence type="ECO:0000256" key="4">
    <source>
        <dbReference type="ARBA" id="ARBA00022692"/>
    </source>
</evidence>
<feature type="transmembrane region" description="Helical" evidence="8">
    <location>
        <begin position="40"/>
        <end position="65"/>
    </location>
</feature>
<dbReference type="Pfam" id="PF03706">
    <property type="entry name" value="LPG_synthase_TM"/>
    <property type="match status" value="1"/>
</dbReference>
<comment type="subcellular location">
    <subcellularLocation>
        <location evidence="1">Cell membrane</location>
        <topology evidence="1">Multi-pass membrane protein</topology>
    </subcellularLocation>
</comment>
<dbReference type="AlphaFoldDB" id="A0A3P3R5W7"/>
<feature type="transmembrane region" description="Helical" evidence="8">
    <location>
        <begin position="286"/>
        <end position="310"/>
    </location>
</feature>
<evidence type="ECO:0000313" key="9">
    <source>
        <dbReference type="EMBL" id="RRJ28862.1"/>
    </source>
</evidence>
<dbReference type="NCBIfam" id="TIGR00374">
    <property type="entry name" value="flippase-like domain"/>
    <property type="match status" value="1"/>
</dbReference>
<evidence type="ECO:0000256" key="8">
    <source>
        <dbReference type="SAM" id="Phobius"/>
    </source>
</evidence>
<feature type="transmembrane region" description="Helical" evidence="8">
    <location>
        <begin position="7"/>
        <end position="34"/>
    </location>
</feature>
<keyword evidence="3" id="KW-1003">Cell membrane</keyword>
<dbReference type="OrthoDB" id="107034at2157"/>
<feature type="transmembrane region" description="Helical" evidence="8">
    <location>
        <begin position="212"/>
        <end position="233"/>
    </location>
</feature>
<keyword evidence="4 8" id="KW-0812">Transmembrane</keyword>
<feature type="compositionally biased region" description="Basic and acidic residues" evidence="7">
    <location>
        <begin position="335"/>
        <end position="344"/>
    </location>
</feature>
<name>A0A3P3R5W7_9EURY</name>
<feature type="transmembrane region" description="Helical" evidence="8">
    <location>
        <begin position="86"/>
        <end position="103"/>
    </location>
</feature>
<keyword evidence="6 8" id="KW-0472">Membrane</keyword>
<feature type="transmembrane region" description="Helical" evidence="8">
    <location>
        <begin position="154"/>
        <end position="172"/>
    </location>
</feature>
<gene>
    <name evidence="9" type="ORF">EIK79_14180</name>
</gene>
<evidence type="ECO:0000313" key="10">
    <source>
        <dbReference type="Proteomes" id="UP000282322"/>
    </source>
</evidence>
<sequence length="344" mass="36904">MNRIVRYWIGVISDHGVWLTAVGTLVVFFVLFLFGDANAVVMALLDVDLGAVSAMLGLVVMGYGVRFLKWEYYLRTLGIDISIRESALVFFSGLMLVVTPGKVGEVWKAWFLRDLEGIAVSRTVPAVGAERVTDLLALSSFAALAVLLYQRSVVVLVGLVAIVLGGLVVLQWRRLCLTVLSRCQELPVVGSYVAELTALYERTYALFRPRPLGIAMGLSLLAWGLEGLAFWILLEGFGVSAGPILGLAVFGLGSVVGAASFLPGGVGATETSMVSTLLAVGYERPIAVGSTVLVRVGTLWFGALIGGVVFTAHRLWTERHTDTDPTPNPSPNATHPDDPADRNE</sequence>
<dbReference type="EMBL" id="RRCH01000031">
    <property type="protein sequence ID" value="RRJ28862.1"/>
    <property type="molecule type" value="Genomic_DNA"/>
</dbReference>
<evidence type="ECO:0000256" key="7">
    <source>
        <dbReference type="SAM" id="MobiDB-lite"/>
    </source>
</evidence>
<accession>A0A3P3R5W7</accession>
<dbReference type="RefSeq" id="WP_124955808.1">
    <property type="nucleotide sequence ID" value="NZ_RRCH01000031.1"/>
</dbReference>
<comment type="similarity">
    <text evidence="2">Belongs to the UPF0104 family.</text>
</comment>
<evidence type="ECO:0000256" key="3">
    <source>
        <dbReference type="ARBA" id="ARBA00022475"/>
    </source>
</evidence>